<dbReference type="RefSeq" id="WP_073444650.1">
    <property type="nucleotide sequence ID" value="NZ_FRBK01000006.1"/>
</dbReference>
<evidence type="ECO:0000313" key="3">
    <source>
        <dbReference type="Proteomes" id="UP000184388"/>
    </source>
</evidence>
<dbReference type="Proteomes" id="UP000184388">
    <property type="component" value="Unassembled WGS sequence"/>
</dbReference>
<sequence>MPDLIPFPEVAHYFRDFEHTAWRLETRRGYASDRNGPKWQRFLRGEDIANEPDNAWRANVRTQVAAGKRFERVRLVDQPATEGQRFLLASGLGNVAAGEDIRNLYRSEAHSLSIPDGDFWLFDSRVVAEFEFDDHDVTLGVRVHEDAETVVRACQVRDAAWHHAVPTREFQARVLSDV</sequence>
<proteinExistence type="predicted"/>
<comment type="caution">
    <text evidence="2">The sequence shown here is derived from an EMBL/GenBank/DDBJ whole genome shotgun (WGS) entry which is preliminary data.</text>
</comment>
<evidence type="ECO:0000259" key="1">
    <source>
        <dbReference type="Pfam" id="PF21806"/>
    </source>
</evidence>
<organism evidence="2 3">
    <name type="scientific">Streptomyces yunnanensis</name>
    <dbReference type="NCBI Taxonomy" id="156453"/>
    <lineage>
        <taxon>Bacteria</taxon>
        <taxon>Bacillati</taxon>
        <taxon>Actinomycetota</taxon>
        <taxon>Actinomycetes</taxon>
        <taxon>Kitasatosporales</taxon>
        <taxon>Streptomycetaceae</taxon>
        <taxon>Streptomyces</taxon>
    </lineage>
</organism>
<dbReference type="InterPro" id="IPR049244">
    <property type="entry name" value="DUF6879"/>
</dbReference>
<feature type="domain" description="DUF6879" evidence="1">
    <location>
        <begin position="9"/>
        <end position="171"/>
    </location>
</feature>
<dbReference type="EMBL" id="FRBK01000006">
    <property type="protein sequence ID" value="SHL76254.1"/>
    <property type="molecule type" value="Genomic_DNA"/>
</dbReference>
<evidence type="ECO:0000313" key="2">
    <source>
        <dbReference type="EMBL" id="SHL76254.1"/>
    </source>
</evidence>
<accession>A0A9X8MTE7</accession>
<gene>
    <name evidence="2" type="ORF">SAMN05216268_106109</name>
</gene>
<protein>
    <recommendedName>
        <fullName evidence="1">DUF6879 domain-containing protein</fullName>
    </recommendedName>
</protein>
<dbReference type="Pfam" id="PF21806">
    <property type="entry name" value="DUF6879"/>
    <property type="match status" value="1"/>
</dbReference>
<reference evidence="3" key="1">
    <citation type="submission" date="2016-11" db="EMBL/GenBank/DDBJ databases">
        <authorList>
            <person name="Jaros S."/>
            <person name="Januszkiewicz K."/>
            <person name="Wedrychowicz H."/>
        </authorList>
    </citation>
    <scope>NUCLEOTIDE SEQUENCE [LARGE SCALE GENOMIC DNA]</scope>
    <source>
        <strain evidence="3">CGMCC 4.3555</strain>
    </source>
</reference>
<name>A0A9X8MTE7_9ACTN</name>
<dbReference type="AlphaFoldDB" id="A0A9X8MTE7"/>